<evidence type="ECO:0008006" key="5">
    <source>
        <dbReference type="Google" id="ProtNLM"/>
    </source>
</evidence>
<proteinExistence type="predicted"/>
<accession>A0ABQ1UBL0</accession>
<keyword evidence="2" id="KW-0238">DNA-binding</keyword>
<dbReference type="RefSeq" id="WP_229677677.1">
    <property type="nucleotide sequence ID" value="NZ_BMIT01000033.1"/>
</dbReference>
<evidence type="ECO:0000256" key="1">
    <source>
        <dbReference type="ARBA" id="ARBA00022747"/>
    </source>
</evidence>
<dbReference type="Gene3D" id="3.90.220.20">
    <property type="entry name" value="DNA methylase specificity domains"/>
    <property type="match status" value="2"/>
</dbReference>
<keyword evidence="4" id="KW-1185">Reference proteome</keyword>
<evidence type="ECO:0000313" key="4">
    <source>
        <dbReference type="Proteomes" id="UP000638462"/>
    </source>
</evidence>
<reference evidence="4" key="1">
    <citation type="journal article" date="2019" name="Int. J. Syst. Evol. Microbiol.">
        <title>The Global Catalogue of Microorganisms (GCM) 10K type strain sequencing project: providing services to taxonomists for standard genome sequencing and annotation.</title>
        <authorList>
            <consortium name="The Broad Institute Genomics Platform"/>
            <consortium name="The Broad Institute Genome Sequencing Center for Infectious Disease"/>
            <person name="Wu L."/>
            <person name="Ma J."/>
        </authorList>
    </citation>
    <scope>NUCLEOTIDE SEQUENCE [LARGE SCALE GENOMIC DNA]</scope>
    <source>
        <strain evidence="4">CGMCC 1.15394</strain>
    </source>
</reference>
<name>A0ABQ1UBL0_9GAMM</name>
<comment type="caution">
    <text evidence="3">The sequence shown here is derived from an EMBL/GenBank/DDBJ whole genome shotgun (WGS) entry which is preliminary data.</text>
</comment>
<keyword evidence="1" id="KW-0680">Restriction system</keyword>
<organism evidence="3 4">
    <name type="scientific">Pseudoalteromonas gelatinilytica</name>
    <dbReference type="NCBI Taxonomy" id="1703256"/>
    <lineage>
        <taxon>Bacteria</taxon>
        <taxon>Pseudomonadati</taxon>
        <taxon>Pseudomonadota</taxon>
        <taxon>Gammaproteobacteria</taxon>
        <taxon>Alteromonadales</taxon>
        <taxon>Pseudoalteromonadaceae</taxon>
        <taxon>Pseudoalteromonas</taxon>
    </lineage>
</organism>
<evidence type="ECO:0000313" key="3">
    <source>
        <dbReference type="EMBL" id="GGF13954.1"/>
    </source>
</evidence>
<dbReference type="EMBL" id="BMIT01000033">
    <property type="protein sequence ID" value="GGF13954.1"/>
    <property type="molecule type" value="Genomic_DNA"/>
</dbReference>
<gene>
    <name evidence="3" type="ORF">GCM10008027_43440</name>
</gene>
<dbReference type="PANTHER" id="PTHR30408">
    <property type="entry name" value="TYPE-1 RESTRICTION ENZYME ECOKI SPECIFICITY PROTEIN"/>
    <property type="match status" value="1"/>
</dbReference>
<sequence length="410" mass="46460">MSTNVNDSSSLLLDSLDKSSWKSYRFEEIAKNISERVDPNNTELTVYIGLEHLDSNSIHIKRRGTPDDVNGQKLKFYKGDIIFGRRRAYLRKAGIAETDGFCSAHALVLRANPEVISPKLFPFFMHSNSFMHKAVDISVGSLSPTINWGTLKTQEFLVPPKTIQLQLVSLFETLDIVRCKENSFTEKLKDYATVKARELLLGGFLNEEGTKYKNMQPIPKSWEIKPLHELFDKISKKNKDNISSNVLTISAKDGLVNQEKYFNKSVASKDLSNYFLLSSGDFAYNKSYSDGYPAGAIKRLKNYEKGVVSPLYICLKAKCSQHLAKYYEYLFESGFLNQQILAVAKEGARNHGLLNVAIDDFFNLKVPVPTEALTLRILNELSKLDTTNEIHQTQLENSNRLQDCIVNKVF</sequence>
<dbReference type="SUPFAM" id="SSF116734">
    <property type="entry name" value="DNA methylase specificity domain"/>
    <property type="match status" value="2"/>
</dbReference>
<dbReference type="PANTHER" id="PTHR30408:SF12">
    <property type="entry name" value="TYPE I RESTRICTION ENZYME MJAVIII SPECIFICITY SUBUNIT"/>
    <property type="match status" value="1"/>
</dbReference>
<protein>
    <recommendedName>
        <fullName evidence="5">Restriction endonuclease subunit S</fullName>
    </recommendedName>
</protein>
<dbReference type="InterPro" id="IPR052021">
    <property type="entry name" value="Type-I_RS_S_subunit"/>
</dbReference>
<dbReference type="InterPro" id="IPR044946">
    <property type="entry name" value="Restrct_endonuc_typeI_TRD_sf"/>
</dbReference>
<dbReference type="Proteomes" id="UP000638462">
    <property type="component" value="Unassembled WGS sequence"/>
</dbReference>
<evidence type="ECO:0000256" key="2">
    <source>
        <dbReference type="ARBA" id="ARBA00023125"/>
    </source>
</evidence>